<dbReference type="Proteomes" id="UP001515660">
    <property type="component" value="Unassembled WGS sequence"/>
</dbReference>
<reference evidence="1 2" key="1">
    <citation type="journal article" date="2022" name="Microorganisms">
        <title>Genome Sequence and Characterization of a Xanthorhodopsin-Containing, Aerobic Anoxygenic Phototrophic Rhodobacter Species, Isolated from Mesophilic Conditions at Yellowstone National Park.</title>
        <authorList>
            <person name="Kyndt J.A."/>
            <person name="Robertson S."/>
            <person name="Shoffstall I.B."/>
            <person name="Ramaley R.F."/>
            <person name="Meyer T.E."/>
        </authorList>
    </citation>
    <scope>NUCLEOTIDE SEQUENCE [LARGE SCALE GENOMIC DNA]</scope>
    <source>
        <strain evidence="1 2">M37P</strain>
    </source>
</reference>
<keyword evidence="2" id="KW-1185">Reference proteome</keyword>
<organism evidence="1 2">
    <name type="scientific">Rhodobacter calidifons</name>
    <dbReference type="NCBI Taxonomy" id="2715277"/>
    <lineage>
        <taxon>Bacteria</taxon>
        <taxon>Pseudomonadati</taxon>
        <taxon>Pseudomonadota</taxon>
        <taxon>Alphaproteobacteria</taxon>
        <taxon>Rhodobacterales</taxon>
        <taxon>Rhodobacter group</taxon>
        <taxon>Rhodobacter</taxon>
    </lineage>
</organism>
<sequence>MASWAVVSTMKAPEEKVLAFAAHHLSLGADHLWLYFDDPDQPIPAPLSAHPRVTVSLCDDAHWQTVGKKRPPQHQNRQTQNARLTYRARVTSDWIVHIDVDEFLLSPRPIAEVLDDIPDETIAMKLEPFEAMHDPLLPDDIYTSREFRGALRHEHWPRRRAALGPYRKVIRDGMLSHSVGKMIYRTRVPGLLPRLHAVMVDGEFVRTPDWQPEIRLLHFHAQDKAAWLAALPFRMTKGAYQFRPELQAFLAEAPPEEIDRFYRRTQILPLDLRDELVRVGRVIVADLSLRAKVQALRNGTL</sequence>
<dbReference type="RefSeq" id="WP_166402249.1">
    <property type="nucleotide sequence ID" value="NZ_JAANHS010000003.1"/>
</dbReference>
<evidence type="ECO:0000313" key="1">
    <source>
        <dbReference type="EMBL" id="NHB76204.1"/>
    </source>
</evidence>
<evidence type="ECO:0000313" key="2">
    <source>
        <dbReference type="Proteomes" id="UP001515660"/>
    </source>
</evidence>
<dbReference type="Pfam" id="PF13704">
    <property type="entry name" value="Glyco_tranf_2_4"/>
    <property type="match status" value="1"/>
</dbReference>
<dbReference type="EMBL" id="JAANHS010000003">
    <property type="protein sequence ID" value="NHB76204.1"/>
    <property type="molecule type" value="Genomic_DNA"/>
</dbReference>
<protein>
    <submittedName>
        <fullName evidence="1">Glycosyltransferase family 2 protein</fullName>
    </submittedName>
</protein>
<comment type="caution">
    <text evidence="1">The sequence shown here is derived from an EMBL/GenBank/DDBJ whole genome shotgun (WGS) entry which is preliminary data.</text>
</comment>
<accession>A0ABX0G508</accession>
<gene>
    <name evidence="1" type="ORF">G8O29_05525</name>
</gene>
<proteinExistence type="predicted"/>
<name>A0ABX0G508_9RHOB</name>